<dbReference type="CDD" id="cd11480">
    <property type="entry name" value="SLC5sbd_u4"/>
    <property type="match status" value="1"/>
</dbReference>
<evidence type="ECO:0000313" key="10">
    <source>
        <dbReference type="Proteomes" id="UP001145072"/>
    </source>
</evidence>
<dbReference type="Gene3D" id="1.20.1730.10">
    <property type="entry name" value="Sodium/glucose cotransporter"/>
    <property type="match status" value="1"/>
</dbReference>
<proteinExistence type="inferred from homology"/>
<evidence type="ECO:0000313" key="9">
    <source>
        <dbReference type="EMBL" id="MDC3421134.1"/>
    </source>
</evidence>
<keyword evidence="5 8" id="KW-1133">Transmembrane helix</keyword>
<evidence type="ECO:0000256" key="1">
    <source>
        <dbReference type="ARBA" id="ARBA00004141"/>
    </source>
</evidence>
<gene>
    <name evidence="9" type="ORF">NC661_12215</name>
</gene>
<dbReference type="InterPro" id="IPR019899">
    <property type="entry name" value="Na/solute_symporter_VC_2705"/>
</dbReference>
<feature type="transmembrane region" description="Helical" evidence="8">
    <location>
        <begin position="240"/>
        <end position="265"/>
    </location>
</feature>
<accession>A0A9X4AIW0</accession>
<dbReference type="PANTHER" id="PTHR48086:SF5">
    <property type="entry name" value="NA(+):SOLUTE SYMPORTER (SSF FAMILY)"/>
    <property type="match status" value="1"/>
</dbReference>
<dbReference type="Proteomes" id="UP001145072">
    <property type="component" value="Unassembled WGS sequence"/>
</dbReference>
<evidence type="ECO:0000256" key="5">
    <source>
        <dbReference type="ARBA" id="ARBA00022989"/>
    </source>
</evidence>
<evidence type="ECO:0000256" key="8">
    <source>
        <dbReference type="SAM" id="Phobius"/>
    </source>
</evidence>
<dbReference type="RefSeq" id="WP_259871800.1">
    <property type="nucleotide sequence ID" value="NZ_JAMQJZ010000009.1"/>
</dbReference>
<comment type="similarity">
    <text evidence="2 7">Belongs to the sodium:solute symporter (SSF) (TC 2.A.21) family.</text>
</comment>
<feature type="transmembrane region" description="Helical" evidence="8">
    <location>
        <begin position="6"/>
        <end position="25"/>
    </location>
</feature>
<feature type="transmembrane region" description="Helical" evidence="8">
    <location>
        <begin position="515"/>
        <end position="533"/>
    </location>
</feature>
<feature type="transmembrane region" description="Helical" evidence="8">
    <location>
        <begin position="277"/>
        <end position="298"/>
    </location>
</feature>
<dbReference type="InterPro" id="IPR038377">
    <property type="entry name" value="Na/Glc_symporter_sf"/>
</dbReference>
<protein>
    <submittedName>
        <fullName evidence="9">Cation acetate symporter</fullName>
    </submittedName>
</protein>
<name>A0A9X4AIW0_9BACI</name>
<dbReference type="AlphaFoldDB" id="A0A9X4AIW0"/>
<feature type="transmembrane region" description="Helical" evidence="8">
    <location>
        <begin position="443"/>
        <end position="464"/>
    </location>
</feature>
<keyword evidence="6 8" id="KW-0472">Membrane</keyword>
<dbReference type="PROSITE" id="PS50283">
    <property type="entry name" value="NA_SOLUT_SYMP_3"/>
    <property type="match status" value="1"/>
</dbReference>
<dbReference type="PANTHER" id="PTHR48086">
    <property type="entry name" value="SODIUM/PROLINE SYMPORTER-RELATED"/>
    <property type="match status" value="1"/>
</dbReference>
<feature type="transmembrane region" description="Helical" evidence="8">
    <location>
        <begin position="46"/>
        <end position="69"/>
    </location>
</feature>
<evidence type="ECO:0000256" key="4">
    <source>
        <dbReference type="ARBA" id="ARBA00022692"/>
    </source>
</evidence>
<dbReference type="Pfam" id="PF00474">
    <property type="entry name" value="SSF"/>
    <property type="match status" value="2"/>
</dbReference>
<keyword evidence="4 8" id="KW-0812">Transmembrane</keyword>
<keyword evidence="3" id="KW-0813">Transport</keyword>
<feature type="transmembrane region" description="Helical" evidence="8">
    <location>
        <begin position="182"/>
        <end position="200"/>
    </location>
</feature>
<dbReference type="InterPro" id="IPR050277">
    <property type="entry name" value="Sodium:Solute_Symporter"/>
</dbReference>
<dbReference type="EMBL" id="JAMQJZ010000009">
    <property type="protein sequence ID" value="MDC3421134.1"/>
    <property type="molecule type" value="Genomic_DNA"/>
</dbReference>
<evidence type="ECO:0000256" key="3">
    <source>
        <dbReference type="ARBA" id="ARBA00022448"/>
    </source>
</evidence>
<organism evidence="9 10">
    <name type="scientific">Aquibacillus koreensis</name>
    <dbReference type="NCBI Taxonomy" id="279446"/>
    <lineage>
        <taxon>Bacteria</taxon>
        <taxon>Bacillati</taxon>
        <taxon>Bacillota</taxon>
        <taxon>Bacilli</taxon>
        <taxon>Bacillales</taxon>
        <taxon>Bacillaceae</taxon>
        <taxon>Aquibacillus</taxon>
    </lineage>
</organism>
<dbReference type="InterPro" id="IPR001734">
    <property type="entry name" value="Na/solute_symporter"/>
</dbReference>
<dbReference type="NCBIfam" id="TIGR03648">
    <property type="entry name" value="Na_symport_lg"/>
    <property type="match status" value="1"/>
</dbReference>
<evidence type="ECO:0000256" key="6">
    <source>
        <dbReference type="ARBA" id="ARBA00023136"/>
    </source>
</evidence>
<comment type="caution">
    <text evidence="9">The sequence shown here is derived from an EMBL/GenBank/DDBJ whole genome shotgun (WGS) entry which is preliminary data.</text>
</comment>
<evidence type="ECO:0000256" key="2">
    <source>
        <dbReference type="ARBA" id="ARBA00006434"/>
    </source>
</evidence>
<feature type="transmembrane region" description="Helical" evidence="8">
    <location>
        <begin position="146"/>
        <end position="170"/>
    </location>
</feature>
<feature type="transmembrane region" description="Helical" evidence="8">
    <location>
        <begin position="116"/>
        <end position="134"/>
    </location>
</feature>
<dbReference type="GO" id="GO:0005886">
    <property type="term" value="C:plasma membrane"/>
    <property type="evidence" value="ECO:0007669"/>
    <property type="project" value="TreeGrafter"/>
</dbReference>
<reference evidence="9" key="1">
    <citation type="submission" date="2022-06" db="EMBL/GenBank/DDBJ databases">
        <title>Aquibacillus sp. a new bacterium isolated from soil saline samples.</title>
        <authorList>
            <person name="Galisteo C."/>
            <person name="De La Haba R."/>
            <person name="Sanchez-Porro C."/>
            <person name="Ventosa A."/>
        </authorList>
    </citation>
    <scope>NUCLEOTIDE SEQUENCE</scope>
    <source>
        <strain evidence="9">JCM 12387</strain>
    </source>
</reference>
<feature type="transmembrane region" description="Helical" evidence="8">
    <location>
        <begin position="75"/>
        <end position="95"/>
    </location>
</feature>
<feature type="transmembrane region" description="Helical" evidence="8">
    <location>
        <begin position="368"/>
        <end position="399"/>
    </location>
</feature>
<dbReference type="GO" id="GO:0022857">
    <property type="term" value="F:transmembrane transporter activity"/>
    <property type="evidence" value="ECO:0007669"/>
    <property type="project" value="InterPro"/>
</dbReference>
<sequence length="570" mass="61336">MSVEVITIIMVLFTFALYTGIGWWSRVKDTSSFYVAGQNVPTVANGAAIAADWMSAASFISMAGLVAFLGYDGTIYLMGWTGGYVLLALLLAPYLRKFGKFTVPDFIGDRFYSNSARTVAAIATIFISITYISGQMRGVGIVFSRYLQVDIIVGVLIGMAIVGFFALLGGMKGITWTQATQYFVIIIAFLIPAIAISLQLTGNPIPQLALTSSDIVERLSTIQVDLGMTEYMAPFTNLSLLNVFMIALALMAGTAGLPHVIVRFYTVKNVRAARWSAVWAIIFIALLYLTAPAVGAFAKYNLINTIADQPLEEVQDIEWVSKWETTGLLQFDDLNGDGIVNFAEGSPDNEVVIDKDIMVLSTPEVANLAPFIIALVATGGLAAALSTASGLLITMSSAVSHDIYYRIFNKEASEQQRLRVGRLSLLVALLIAAYVGINPPGFAGEVVALAFGLGAASLFPVILLGIFDKRMNKEGAIAGILSGLIFTLVTISLILSRTIFGTEEAIIDSFFGINAQGVGVVGMVINFIVSFIVSRNTPEPPIEIQQLIENVRAPEMDNSHFEAAATKESE</sequence>
<evidence type="ECO:0000256" key="7">
    <source>
        <dbReference type="RuleBase" id="RU362091"/>
    </source>
</evidence>
<feature type="transmembrane region" description="Helical" evidence="8">
    <location>
        <begin position="476"/>
        <end position="495"/>
    </location>
</feature>
<keyword evidence="10" id="KW-1185">Reference proteome</keyword>
<feature type="transmembrane region" description="Helical" evidence="8">
    <location>
        <begin position="420"/>
        <end position="437"/>
    </location>
</feature>
<comment type="subcellular location">
    <subcellularLocation>
        <location evidence="1">Membrane</location>
        <topology evidence="1">Multi-pass membrane protein</topology>
    </subcellularLocation>
</comment>